<dbReference type="InterPro" id="IPR007197">
    <property type="entry name" value="rSAM"/>
</dbReference>
<dbReference type="Pfam" id="PF04055">
    <property type="entry name" value="Radical_SAM"/>
    <property type="match status" value="1"/>
</dbReference>
<dbReference type="SFLD" id="SFLDS00029">
    <property type="entry name" value="Radical_SAM"/>
    <property type="match status" value="1"/>
</dbReference>
<dbReference type="InterPro" id="IPR058240">
    <property type="entry name" value="rSAM_sf"/>
</dbReference>
<keyword evidence="2" id="KW-0411">Iron-sulfur</keyword>
<dbReference type="RefSeq" id="WP_284358880.1">
    <property type="nucleotide sequence ID" value="NZ_BPFZ01000002.1"/>
</dbReference>
<dbReference type="PANTHER" id="PTHR13932:SF5">
    <property type="entry name" value="RADICAL S-ADENOSYL METHIONINE DOMAIN-CONTAINING PROTEIN 1, MITOCHONDRIAL"/>
    <property type="match status" value="1"/>
</dbReference>
<comment type="caution">
    <text evidence="4">The sequence shown here is derived from an EMBL/GenBank/DDBJ whole genome shotgun (WGS) entry which is preliminary data.</text>
</comment>
<comment type="function">
    <text evidence="2">Probably acts as a heme chaperone, transferring heme to an unknown acceptor. Binds one molecule of heme per monomer, possibly covalently. Binds 1 [4Fe-4S] cluster. The cluster is coordinated with 3 cysteines and an exchangeable S-adenosyl-L-methionine.</text>
</comment>
<protein>
    <recommendedName>
        <fullName evidence="2">Heme chaperone HemW</fullName>
    </recommendedName>
</protein>
<keyword evidence="2" id="KW-0349">Heme</keyword>
<evidence type="ECO:0000256" key="1">
    <source>
        <dbReference type="ARBA" id="ARBA00006100"/>
    </source>
</evidence>
<dbReference type="Proteomes" id="UP001161064">
    <property type="component" value="Unassembled WGS sequence"/>
</dbReference>
<keyword evidence="2" id="KW-0479">Metal-binding</keyword>
<dbReference type="SMART" id="SM00729">
    <property type="entry name" value="Elp3"/>
    <property type="match status" value="1"/>
</dbReference>
<name>A0ABQ4PTZ5_9PROT</name>
<reference evidence="4" key="2">
    <citation type="journal article" date="2023" name="ISME Commun">
        <title>Characterization of a bloom-associated alphaproteobacterial lineage, 'Candidatus Phycosocius': insights into freshwater algal-bacterial interactions.</title>
        <authorList>
            <person name="Tanabe Y."/>
            <person name="Yamaguchi H."/>
            <person name="Yoshida M."/>
            <person name="Kai A."/>
            <person name="Okazaki Y."/>
        </authorList>
    </citation>
    <scope>NUCLEOTIDE SEQUENCE</scope>
    <source>
        <strain evidence="4">BOTRYCO-1</strain>
    </source>
</reference>
<keyword evidence="2" id="KW-0408">Iron</keyword>
<accession>A0ABQ4PTZ5</accession>
<keyword evidence="2" id="KW-0143">Chaperone</keyword>
<evidence type="ECO:0000259" key="3">
    <source>
        <dbReference type="PROSITE" id="PS51918"/>
    </source>
</evidence>
<dbReference type="SFLD" id="SFLDF00562">
    <property type="entry name" value="HemN-like__clustered_with_heat"/>
    <property type="match status" value="1"/>
</dbReference>
<feature type="domain" description="Radical SAM core" evidence="3">
    <location>
        <begin position="1"/>
        <end position="235"/>
    </location>
</feature>
<gene>
    <name evidence="4" type="ORF">PsB1_0523</name>
</gene>
<dbReference type="SFLD" id="SFLDG01065">
    <property type="entry name" value="anaerobic_coproporphyrinogen-I"/>
    <property type="match status" value="1"/>
</dbReference>
<evidence type="ECO:0000313" key="5">
    <source>
        <dbReference type="Proteomes" id="UP001161064"/>
    </source>
</evidence>
<dbReference type="InterPro" id="IPR004559">
    <property type="entry name" value="HemW-like"/>
</dbReference>
<dbReference type="CDD" id="cd01335">
    <property type="entry name" value="Radical_SAM"/>
    <property type="match status" value="1"/>
</dbReference>
<dbReference type="NCBIfam" id="TIGR00539">
    <property type="entry name" value="hemN_rel"/>
    <property type="match status" value="1"/>
</dbReference>
<reference evidence="4" key="1">
    <citation type="submission" date="2021-05" db="EMBL/GenBank/DDBJ databases">
        <authorList>
            <person name="Tanabe Y."/>
        </authorList>
    </citation>
    <scope>NUCLEOTIDE SEQUENCE</scope>
    <source>
        <strain evidence="4">BOTRYCO-1</strain>
    </source>
</reference>
<keyword evidence="2" id="KW-0963">Cytoplasm</keyword>
<comment type="subcellular location">
    <subcellularLocation>
        <location evidence="2">Cytoplasm</location>
    </subcellularLocation>
</comment>
<dbReference type="InterPro" id="IPR006638">
    <property type="entry name" value="Elp3/MiaA/NifB-like_rSAM"/>
</dbReference>
<dbReference type="PANTHER" id="PTHR13932">
    <property type="entry name" value="COPROPORPHYRINIGEN III OXIDASE"/>
    <property type="match status" value="1"/>
</dbReference>
<comment type="similarity">
    <text evidence="1">Belongs to the anaerobic coproporphyrinogen-III oxidase family. HemW subfamily.</text>
</comment>
<dbReference type="SUPFAM" id="SSF102114">
    <property type="entry name" value="Radical SAM enzymes"/>
    <property type="match status" value="1"/>
</dbReference>
<evidence type="ECO:0000313" key="4">
    <source>
        <dbReference type="EMBL" id="GIU66369.1"/>
    </source>
</evidence>
<organism evidence="4 5">
    <name type="scientific">Candidatus Phycosocius spiralis</name>
    <dbReference type="NCBI Taxonomy" id="2815099"/>
    <lineage>
        <taxon>Bacteria</taxon>
        <taxon>Pseudomonadati</taxon>
        <taxon>Pseudomonadota</taxon>
        <taxon>Alphaproteobacteria</taxon>
        <taxon>Caulobacterales</taxon>
        <taxon>Caulobacterales incertae sedis</taxon>
        <taxon>Candidatus Phycosocius</taxon>
    </lineage>
</organism>
<keyword evidence="2" id="KW-0949">S-adenosyl-L-methionine</keyword>
<dbReference type="InterPro" id="IPR034505">
    <property type="entry name" value="Coproporphyrinogen-III_oxidase"/>
</dbReference>
<dbReference type="PROSITE" id="PS51918">
    <property type="entry name" value="RADICAL_SAM"/>
    <property type="match status" value="1"/>
</dbReference>
<keyword evidence="2" id="KW-0004">4Fe-4S</keyword>
<evidence type="ECO:0000256" key="2">
    <source>
        <dbReference type="RuleBase" id="RU364116"/>
    </source>
</evidence>
<sequence length="383" mass="42363">MSKRQLGLYLHWPYCAAICPYCDFNVYKAAGQDSAPLVSAILADMAYWRRETGPRALSSLFLGGGTPSLMDPRDVATIIEACDQLWGFAEHCEISLEANPTDGEAARFRDLRVAGVERLSLGLQALDDASLWALGRFHSAKEGLAAADLARGLFPRLSIDLIYSRQDQSLQAWTEELNIALAIGPDHISPYQLTIEAGTAFAQAVARGRLVLPCQDLAADFYHLTQDHLETGGFEAYEVSNHARGVPNRSRHNILYWTSQDWIGVGPGAHGRLGWKDARRATKAHERPKDYCQSLRDAGHGLVEDEILSPEAARDEFWLMGLRLKDGVAWSMADTDAAWLTLDPARIRTRVDQGYMWQTTTHLGLTTKGRLVADTIITGLLTD</sequence>
<dbReference type="EMBL" id="BPFZ01000002">
    <property type="protein sequence ID" value="GIU66369.1"/>
    <property type="molecule type" value="Genomic_DNA"/>
</dbReference>
<dbReference type="SFLD" id="SFLDF00288">
    <property type="entry name" value="HemN-like__clustered_with_nucl"/>
    <property type="match status" value="1"/>
</dbReference>
<keyword evidence="5" id="KW-1185">Reference proteome</keyword>
<proteinExistence type="inferred from homology"/>